<dbReference type="EMBL" id="JANUHB010000002">
    <property type="protein sequence ID" value="MCS0808159.1"/>
    <property type="molecule type" value="Genomic_DNA"/>
</dbReference>
<protein>
    <recommendedName>
        <fullName evidence="1">diguanylate cyclase</fullName>
        <ecNumber evidence="1">2.7.7.65</ecNumber>
    </recommendedName>
</protein>
<evidence type="ECO:0000313" key="6">
    <source>
        <dbReference type="Proteomes" id="UP001206126"/>
    </source>
</evidence>
<evidence type="ECO:0000313" key="5">
    <source>
        <dbReference type="EMBL" id="MCS0808159.1"/>
    </source>
</evidence>
<feature type="domain" description="GGDEF" evidence="4">
    <location>
        <begin position="252"/>
        <end position="382"/>
    </location>
</feature>
<keyword evidence="3" id="KW-0472">Membrane</keyword>
<gene>
    <name evidence="5" type="ORF">NX774_09535</name>
</gene>
<dbReference type="CDD" id="cd01949">
    <property type="entry name" value="GGDEF"/>
    <property type="match status" value="1"/>
</dbReference>
<proteinExistence type="predicted"/>
<dbReference type="Proteomes" id="UP001206126">
    <property type="component" value="Unassembled WGS sequence"/>
</dbReference>
<dbReference type="NCBIfam" id="TIGR00254">
    <property type="entry name" value="GGDEF"/>
    <property type="match status" value="1"/>
</dbReference>
<feature type="transmembrane region" description="Helical" evidence="3">
    <location>
        <begin position="173"/>
        <end position="193"/>
    </location>
</feature>
<name>A0ABT2DBE8_9BURK</name>
<organism evidence="5 6">
    <name type="scientific">Massilia agilis</name>
    <dbReference type="NCBI Taxonomy" id="1811226"/>
    <lineage>
        <taxon>Bacteria</taxon>
        <taxon>Pseudomonadati</taxon>
        <taxon>Pseudomonadota</taxon>
        <taxon>Betaproteobacteria</taxon>
        <taxon>Burkholderiales</taxon>
        <taxon>Oxalobacteraceae</taxon>
        <taxon>Telluria group</taxon>
        <taxon>Massilia</taxon>
    </lineage>
</organism>
<dbReference type="InterPro" id="IPR050469">
    <property type="entry name" value="Diguanylate_Cyclase"/>
</dbReference>
<accession>A0ABT2DBE8</accession>
<evidence type="ECO:0000256" key="3">
    <source>
        <dbReference type="SAM" id="Phobius"/>
    </source>
</evidence>
<reference evidence="5 6" key="1">
    <citation type="submission" date="2022-08" db="EMBL/GenBank/DDBJ databases">
        <title>Reclassification of Massilia species as members of the genera Telluria, Duganella, Pseudoduganella, Mokoshia gen. nov. and Zemynaea gen. nov. using orthogonal and non-orthogonal genome-based approaches.</title>
        <authorList>
            <person name="Bowman J.P."/>
        </authorList>
    </citation>
    <scope>NUCLEOTIDE SEQUENCE [LARGE SCALE GENOMIC DNA]</scope>
    <source>
        <strain evidence="5 6">JCM 31605</strain>
    </source>
</reference>
<comment type="caution">
    <text evidence="5">The sequence shown here is derived from an EMBL/GenBank/DDBJ whole genome shotgun (WGS) entry which is preliminary data.</text>
</comment>
<dbReference type="InterPro" id="IPR000160">
    <property type="entry name" value="GGDEF_dom"/>
</dbReference>
<dbReference type="RefSeq" id="WP_258821938.1">
    <property type="nucleotide sequence ID" value="NZ_JANUHB010000002.1"/>
</dbReference>
<dbReference type="PANTHER" id="PTHR45138">
    <property type="entry name" value="REGULATORY COMPONENTS OF SENSORY TRANSDUCTION SYSTEM"/>
    <property type="match status" value="1"/>
</dbReference>
<keyword evidence="3" id="KW-1133">Transmembrane helix</keyword>
<evidence type="ECO:0000259" key="4">
    <source>
        <dbReference type="PROSITE" id="PS50887"/>
    </source>
</evidence>
<dbReference type="PANTHER" id="PTHR45138:SF9">
    <property type="entry name" value="DIGUANYLATE CYCLASE DGCM-RELATED"/>
    <property type="match status" value="1"/>
</dbReference>
<evidence type="ECO:0000256" key="2">
    <source>
        <dbReference type="ARBA" id="ARBA00034247"/>
    </source>
</evidence>
<dbReference type="InterPro" id="IPR043128">
    <property type="entry name" value="Rev_trsase/Diguanyl_cyclase"/>
</dbReference>
<feature type="transmembrane region" description="Helical" evidence="3">
    <location>
        <begin position="68"/>
        <end position="86"/>
    </location>
</feature>
<evidence type="ECO:0000256" key="1">
    <source>
        <dbReference type="ARBA" id="ARBA00012528"/>
    </source>
</evidence>
<feature type="transmembrane region" description="Helical" evidence="3">
    <location>
        <begin position="138"/>
        <end position="161"/>
    </location>
</feature>
<dbReference type="EC" id="2.7.7.65" evidence="1"/>
<dbReference type="Pfam" id="PF00990">
    <property type="entry name" value="GGDEF"/>
    <property type="match status" value="1"/>
</dbReference>
<keyword evidence="6" id="KW-1185">Reference proteome</keyword>
<feature type="transmembrane region" description="Helical" evidence="3">
    <location>
        <begin position="39"/>
        <end position="62"/>
    </location>
</feature>
<dbReference type="SUPFAM" id="SSF55073">
    <property type="entry name" value="Nucleotide cyclase"/>
    <property type="match status" value="1"/>
</dbReference>
<sequence length="382" mass="41059">MPTELAALSSTPVSAPAPHARLADLLLTSDPRQRRCLTVLLLASLVTAIGIALCIAGAVLDVFPVRDVAVVAVLAAATMASFFVIIRSGINQRFADPTLAYPQIIAAQSLVAAGYAVLGPVHTATLPLLVLVMTFGMFTMRAAAVRAACIYTLVAIGAVMVWRSRTDPAHYPALLECFNFVMTATVLAAIAQLSNHLVSLRAKLKSQRLALEDALAQIRELATHDELTGLPNRRHMLDLLNEHVQRRTRGGQRFYVGIIDLDHFKAINDSYGHCVGDEALRGFAQQAQAVLRTTDAIGRWGGEEFLLILPENGPGEPTVGIERLRAVLADTAVSSSVPQLRLRFSAGLTRVRDGEPIGQVIERADHALYTAKSAGRGRAVLL</sequence>
<keyword evidence="3" id="KW-0812">Transmembrane</keyword>
<dbReference type="SMART" id="SM00267">
    <property type="entry name" value="GGDEF"/>
    <property type="match status" value="1"/>
</dbReference>
<dbReference type="InterPro" id="IPR029787">
    <property type="entry name" value="Nucleotide_cyclase"/>
</dbReference>
<dbReference type="Gene3D" id="3.30.70.270">
    <property type="match status" value="1"/>
</dbReference>
<dbReference type="PROSITE" id="PS50887">
    <property type="entry name" value="GGDEF"/>
    <property type="match status" value="1"/>
</dbReference>
<comment type="catalytic activity">
    <reaction evidence="2">
        <text>2 GTP = 3',3'-c-di-GMP + 2 diphosphate</text>
        <dbReference type="Rhea" id="RHEA:24898"/>
        <dbReference type="ChEBI" id="CHEBI:33019"/>
        <dbReference type="ChEBI" id="CHEBI:37565"/>
        <dbReference type="ChEBI" id="CHEBI:58805"/>
        <dbReference type="EC" id="2.7.7.65"/>
    </reaction>
</comment>